<dbReference type="Pfam" id="PF00581">
    <property type="entry name" value="Rhodanese"/>
    <property type="match status" value="1"/>
</dbReference>
<reference evidence="11" key="1">
    <citation type="submission" date="2022-01" db="EMBL/GenBank/DDBJ databases">
        <title>Genome Sequence Resource for Two Populations of Ditylenchus destructor, the Migratory Endoparasitic Phytonematode.</title>
        <authorList>
            <person name="Zhang H."/>
            <person name="Lin R."/>
            <person name="Xie B."/>
        </authorList>
    </citation>
    <scope>NUCLEOTIDE SEQUENCE</scope>
    <source>
        <strain evidence="11">BazhouSP</strain>
    </source>
</reference>
<keyword evidence="4" id="KW-0498">Mitosis</keyword>
<dbReference type="Gene3D" id="3.40.250.10">
    <property type="entry name" value="Rhodanese-like domain"/>
    <property type="match status" value="1"/>
</dbReference>
<feature type="domain" description="Rhodanese" evidence="10">
    <location>
        <begin position="156"/>
        <end position="261"/>
    </location>
</feature>
<evidence type="ECO:0000256" key="8">
    <source>
        <dbReference type="ARBA" id="ARBA00051722"/>
    </source>
</evidence>
<dbReference type="PANTHER" id="PTHR10828:SF76">
    <property type="entry name" value="M-PHASE INDUCER PHOSPHATASE"/>
    <property type="match status" value="1"/>
</dbReference>
<proteinExistence type="inferred from homology"/>
<dbReference type="FunFam" id="3.40.250.10:FF:000021">
    <property type="entry name" value="M-phase inducer phosphatase cdc-25.2"/>
    <property type="match status" value="1"/>
</dbReference>
<keyword evidence="7" id="KW-0131">Cell cycle</keyword>
<evidence type="ECO:0000256" key="2">
    <source>
        <dbReference type="ARBA" id="ARBA00013064"/>
    </source>
</evidence>
<protein>
    <recommendedName>
        <fullName evidence="2">protein-tyrosine-phosphatase</fullName>
        <ecNumber evidence="2">3.1.3.48</ecNumber>
    </recommendedName>
</protein>
<comment type="catalytic activity">
    <reaction evidence="8">
        <text>O-phospho-L-tyrosyl-[protein] + H2O = L-tyrosyl-[protein] + phosphate</text>
        <dbReference type="Rhea" id="RHEA:10684"/>
        <dbReference type="Rhea" id="RHEA-COMP:10136"/>
        <dbReference type="Rhea" id="RHEA-COMP:20101"/>
        <dbReference type="ChEBI" id="CHEBI:15377"/>
        <dbReference type="ChEBI" id="CHEBI:43474"/>
        <dbReference type="ChEBI" id="CHEBI:46858"/>
        <dbReference type="ChEBI" id="CHEBI:61978"/>
        <dbReference type="EC" id="3.1.3.48"/>
    </reaction>
</comment>
<dbReference type="SUPFAM" id="SSF52821">
    <property type="entry name" value="Rhodanese/Cell cycle control phosphatase"/>
    <property type="match status" value="1"/>
</dbReference>
<evidence type="ECO:0000256" key="3">
    <source>
        <dbReference type="ARBA" id="ARBA00022618"/>
    </source>
</evidence>
<dbReference type="GO" id="GO:0110032">
    <property type="term" value="P:positive regulation of G2/MI transition of meiotic cell cycle"/>
    <property type="evidence" value="ECO:0007669"/>
    <property type="project" value="TreeGrafter"/>
</dbReference>
<dbReference type="GO" id="GO:0004725">
    <property type="term" value="F:protein tyrosine phosphatase activity"/>
    <property type="evidence" value="ECO:0007669"/>
    <property type="project" value="UniProtKB-EC"/>
</dbReference>
<dbReference type="PRINTS" id="PR00716">
    <property type="entry name" value="MPIPHPHTASE"/>
</dbReference>
<evidence type="ECO:0000256" key="9">
    <source>
        <dbReference type="SAM" id="MobiDB-lite"/>
    </source>
</evidence>
<dbReference type="EC" id="3.1.3.48" evidence="2"/>
<keyword evidence="5" id="KW-0378">Hydrolase</keyword>
<dbReference type="InterPro" id="IPR036873">
    <property type="entry name" value="Rhodanese-like_dom_sf"/>
</dbReference>
<dbReference type="GO" id="GO:0051301">
    <property type="term" value="P:cell division"/>
    <property type="evidence" value="ECO:0007669"/>
    <property type="project" value="UniProtKB-KW"/>
</dbReference>
<evidence type="ECO:0000256" key="5">
    <source>
        <dbReference type="ARBA" id="ARBA00022801"/>
    </source>
</evidence>
<evidence type="ECO:0000256" key="7">
    <source>
        <dbReference type="ARBA" id="ARBA00023306"/>
    </source>
</evidence>
<gene>
    <name evidence="11" type="ORF">DdX_03045</name>
</gene>
<comment type="similarity">
    <text evidence="1">Belongs to the MPI phosphatase family.</text>
</comment>
<dbReference type="AlphaFoldDB" id="A0AAD4R9N1"/>
<dbReference type="EMBL" id="JAKKPZ010000002">
    <property type="protein sequence ID" value="KAI1726330.1"/>
    <property type="molecule type" value="Genomic_DNA"/>
</dbReference>
<organism evidence="11 12">
    <name type="scientific">Ditylenchus destructor</name>
    <dbReference type="NCBI Taxonomy" id="166010"/>
    <lineage>
        <taxon>Eukaryota</taxon>
        <taxon>Metazoa</taxon>
        <taxon>Ecdysozoa</taxon>
        <taxon>Nematoda</taxon>
        <taxon>Chromadorea</taxon>
        <taxon>Rhabditida</taxon>
        <taxon>Tylenchina</taxon>
        <taxon>Tylenchomorpha</taxon>
        <taxon>Sphaerularioidea</taxon>
        <taxon>Anguinidae</taxon>
        <taxon>Anguininae</taxon>
        <taxon>Ditylenchus</taxon>
    </lineage>
</organism>
<evidence type="ECO:0000259" key="10">
    <source>
        <dbReference type="PROSITE" id="PS50206"/>
    </source>
</evidence>
<dbReference type="SMART" id="SM00450">
    <property type="entry name" value="RHOD"/>
    <property type="match status" value="1"/>
</dbReference>
<comment type="caution">
    <text evidence="11">The sequence shown here is derived from an EMBL/GenBank/DDBJ whole genome shotgun (WGS) entry which is preliminary data.</text>
</comment>
<keyword evidence="6" id="KW-0904">Protein phosphatase</keyword>
<sequence length="990" mass="111573">MQLRDVTNTLNSHITPKVRKRLKRVAGLFNAHNYSQENEQRVNPKKSPPKIVIQDEQDSRPEERDGQNSAKRRRCVLFPEINDKEIPEPARALHRVHSMAEFHHALNSESFIMSPEPYEDYTLKSVERPQIPHRAFRSISGETMCQLLQSMSNEIFCRKFVLVDCRYPFEFNGGHIRHAINLYDLETMIKIFFPLDENAFKEMKVKIPIFYCEFSQKRGPTMATELRRYDRKRNEFKYPCLDYKEIYLLDHGYRKFYAEDKFIEFCEPSDYVPMLHPHHGVELRKYNNHRRRQPIKSVPNRSDRFEVIEDSRPALSQEVFPITRLSMRSSSLLNSNVYAQKSVELTPEERENIFPYECFLPDGRRYRSTIPCPSYDDNGQVIPRVARASQGNGNVCANGGTFAGTYCLGDYNCNENRLNSNMECVRAMCCTRTNSPKASVNVRNNNDIQLCPNGGYYMSRQCTQNADCNVGDTGRATRGYSIQKCVQSRSNRANSNCCSKQYVQPSRRGDRCLNGGMYTGQNCVNEDDCQAASSRLNRGRRRQITNRGGNRAAACVERVCCTTKRYPNNYNGDDYESDDYDRTDADDSSALDEDHSVCRNGGAVVADENGEIVYCQSHAECGGLVDGRWNAICSGGRCCYNTGTLGGRNGADYQRGQDMCNTLAPAPGIYTGYKCDTPSDCGDYHDYDDTYSCIGGYCCEEDFDLVSGDGIVPGVTQRDRVCNNRGFFLGNSCIGSRECRRSKTRGRVNLCINRSCCSVPTRQRDYGSGFADYNSVCPRAPFRYYLGETCRRRSDCPVLAGPNGRRQQVRCNRGFCCGVGTTPFGYGTLGNSVGGAVGPYLGRDTTYFPPRPPGSIVAVNATVPLNVGLIKAVSTICVVQKTRKKENMFVADWEQMVPVLLPSSAQMIYIACRVNSVVSVSLDNPNWEWRIVGKELGHVTMAMPVALVAFAVQNARAERSHTEVAVGAIALSAMAVNRETFVAEWVPAHW</sequence>
<dbReference type="GO" id="GO:0010971">
    <property type="term" value="P:positive regulation of G2/M transition of mitotic cell cycle"/>
    <property type="evidence" value="ECO:0007669"/>
    <property type="project" value="TreeGrafter"/>
</dbReference>
<name>A0AAD4R9N1_9BILA</name>
<evidence type="ECO:0000313" key="12">
    <source>
        <dbReference type="Proteomes" id="UP001201812"/>
    </source>
</evidence>
<accession>A0AAD4R9N1</accession>
<feature type="region of interest" description="Disordered" evidence="9">
    <location>
        <begin position="33"/>
        <end position="73"/>
    </location>
</feature>
<evidence type="ECO:0000256" key="6">
    <source>
        <dbReference type="ARBA" id="ARBA00022912"/>
    </source>
</evidence>
<dbReference type="GO" id="GO:0005737">
    <property type="term" value="C:cytoplasm"/>
    <property type="evidence" value="ECO:0007669"/>
    <property type="project" value="TreeGrafter"/>
</dbReference>
<evidence type="ECO:0000313" key="11">
    <source>
        <dbReference type="EMBL" id="KAI1726330.1"/>
    </source>
</evidence>
<dbReference type="InterPro" id="IPR000751">
    <property type="entry name" value="MPI_Phosphatase"/>
</dbReference>
<feature type="compositionally biased region" description="Basic and acidic residues" evidence="9">
    <location>
        <begin position="57"/>
        <end position="66"/>
    </location>
</feature>
<evidence type="ECO:0000256" key="1">
    <source>
        <dbReference type="ARBA" id="ARBA00011065"/>
    </source>
</evidence>
<dbReference type="InterPro" id="IPR001763">
    <property type="entry name" value="Rhodanese-like_dom"/>
</dbReference>
<dbReference type="PANTHER" id="PTHR10828">
    <property type="entry name" value="M-PHASE INDUCER PHOSPHATASE DUAL SPECIFICITY PHOSPHATASE CDC25"/>
    <property type="match status" value="1"/>
</dbReference>
<dbReference type="GO" id="GO:0005634">
    <property type="term" value="C:nucleus"/>
    <property type="evidence" value="ECO:0007669"/>
    <property type="project" value="TreeGrafter"/>
</dbReference>
<evidence type="ECO:0000256" key="4">
    <source>
        <dbReference type="ARBA" id="ARBA00022776"/>
    </source>
</evidence>
<dbReference type="PROSITE" id="PS50206">
    <property type="entry name" value="RHODANESE_3"/>
    <property type="match status" value="1"/>
</dbReference>
<keyword evidence="3" id="KW-0132">Cell division</keyword>
<keyword evidence="12" id="KW-1185">Reference proteome</keyword>
<dbReference type="Proteomes" id="UP001201812">
    <property type="component" value="Unassembled WGS sequence"/>
</dbReference>
<dbReference type="GO" id="GO:0000086">
    <property type="term" value="P:G2/M transition of mitotic cell cycle"/>
    <property type="evidence" value="ECO:0007669"/>
    <property type="project" value="TreeGrafter"/>
</dbReference>